<protein>
    <submittedName>
        <fullName evidence="3">Protein TolB</fullName>
    </submittedName>
</protein>
<comment type="similarity">
    <text evidence="1">Belongs to the TolB family.</text>
</comment>
<sequence>MKRLLFICICLVFALSFTPQAEAAGPLTVDIHGPGQRLVNITLLPPKGLDGKPVPEAASKAFQDLVVNNLSYIPFLKIIPVNSILGGDPSTGVKGSEVDFKPMQLARIDLCMTTGWNGNYIEARVFETFSGRRVVGKLYKDVDEDTLAQAADRFCSAFLEALTGKKGFFDSPIAFVKQTGEAKEIFTVLPQGRNLKQITKLGGYNLSPAWSENGEKIAFTHIGKTRHELGIYDGKAGNIRMYTKGLGNTVISPVFGPNGQLILSLNRNGATNIHELDPSFKPTKTLARSAYIDVSPSFDRTGSKMVFTSGRAGNPHIFLMDMKSGQVRRVTVAGKYNTHPCLSPDGRYVAYTHRTANGHRIFLHDLTTGREKQLTFGPGNDEYPAFGPDGYFIAFASSRTGNYQLYLTTRHGDMPRKILTGNGQAYAPAWDTSLQW</sequence>
<feature type="chain" id="PRO_5012203300" evidence="2">
    <location>
        <begin position="24"/>
        <end position="436"/>
    </location>
</feature>
<dbReference type="RefSeq" id="WP_097010445.1">
    <property type="nucleotide sequence ID" value="NZ_LT907975.1"/>
</dbReference>
<keyword evidence="4" id="KW-1185">Reference proteome</keyword>
<keyword evidence="2" id="KW-0732">Signal</keyword>
<dbReference type="OrthoDB" id="9815657at2"/>
<dbReference type="InterPro" id="IPR011042">
    <property type="entry name" value="6-blade_b-propeller_TolB-like"/>
</dbReference>
<dbReference type="PANTHER" id="PTHR36842">
    <property type="entry name" value="PROTEIN TOLB HOMOLOG"/>
    <property type="match status" value="1"/>
</dbReference>
<evidence type="ECO:0000256" key="1">
    <source>
        <dbReference type="ARBA" id="ARBA00009820"/>
    </source>
</evidence>
<dbReference type="EMBL" id="LT907975">
    <property type="protein sequence ID" value="SOB57136.1"/>
    <property type="molecule type" value="Genomic_DNA"/>
</dbReference>
<name>A0A2C8F403_9BACT</name>
<dbReference type="Pfam" id="PF07676">
    <property type="entry name" value="PD40"/>
    <property type="match status" value="4"/>
</dbReference>
<dbReference type="SUPFAM" id="SSF69304">
    <property type="entry name" value="Tricorn protease N-terminal domain"/>
    <property type="match status" value="1"/>
</dbReference>
<dbReference type="Gene3D" id="3.40.50.10070">
    <property type="entry name" value="TolB, N-terminal domain"/>
    <property type="match status" value="1"/>
</dbReference>
<dbReference type="AlphaFoldDB" id="A0A2C8F403"/>
<dbReference type="PANTHER" id="PTHR36842:SF1">
    <property type="entry name" value="PROTEIN TOLB"/>
    <property type="match status" value="1"/>
</dbReference>
<feature type="signal peptide" evidence="2">
    <location>
        <begin position="1"/>
        <end position="23"/>
    </location>
</feature>
<reference evidence="4" key="1">
    <citation type="submission" date="2017-09" db="EMBL/GenBank/DDBJ databases">
        <authorList>
            <person name="Regsiter A."/>
            <person name="William W."/>
        </authorList>
    </citation>
    <scope>NUCLEOTIDE SEQUENCE [LARGE SCALE GENOMIC DNA]</scope>
    <source>
        <strain evidence="4">500-1</strain>
    </source>
</reference>
<gene>
    <name evidence="3" type="primary">tolB</name>
    <name evidence="3" type="ORF">DPRO_0257</name>
</gene>
<dbReference type="InterPro" id="IPR011659">
    <property type="entry name" value="WD40"/>
</dbReference>
<dbReference type="KEGG" id="pprf:DPRO_0257"/>
<dbReference type="SUPFAM" id="SSF52964">
    <property type="entry name" value="TolB, N-terminal domain"/>
    <property type="match status" value="1"/>
</dbReference>
<dbReference type="Proteomes" id="UP000219215">
    <property type="component" value="Chromosome DPRO"/>
</dbReference>
<proteinExistence type="inferred from homology"/>
<evidence type="ECO:0000313" key="3">
    <source>
        <dbReference type="EMBL" id="SOB57136.1"/>
    </source>
</evidence>
<evidence type="ECO:0000313" key="4">
    <source>
        <dbReference type="Proteomes" id="UP000219215"/>
    </source>
</evidence>
<dbReference type="Gene3D" id="2.120.10.30">
    <property type="entry name" value="TolB, C-terminal domain"/>
    <property type="match status" value="2"/>
</dbReference>
<organism evidence="3 4">
    <name type="scientific">Pseudodesulfovibrio profundus</name>
    <dbReference type="NCBI Taxonomy" id="57320"/>
    <lineage>
        <taxon>Bacteria</taxon>
        <taxon>Pseudomonadati</taxon>
        <taxon>Thermodesulfobacteriota</taxon>
        <taxon>Desulfovibrionia</taxon>
        <taxon>Desulfovibrionales</taxon>
        <taxon>Desulfovibrionaceae</taxon>
    </lineage>
</organism>
<accession>A0A2C8F403</accession>
<evidence type="ECO:0000256" key="2">
    <source>
        <dbReference type="SAM" id="SignalP"/>
    </source>
</evidence>